<gene>
    <name evidence="2" type="ORF">RRF57_000118</name>
</gene>
<feature type="compositionally biased region" description="Acidic residues" evidence="1">
    <location>
        <begin position="254"/>
        <end position="271"/>
    </location>
</feature>
<evidence type="ECO:0000256" key="1">
    <source>
        <dbReference type="SAM" id="MobiDB-lite"/>
    </source>
</evidence>
<evidence type="ECO:0000313" key="3">
    <source>
        <dbReference type="Proteomes" id="UP001305414"/>
    </source>
</evidence>
<dbReference type="Proteomes" id="UP001305414">
    <property type="component" value="Unassembled WGS sequence"/>
</dbReference>
<accession>A0AAN7UBL6</accession>
<reference evidence="2 3" key="1">
    <citation type="submission" date="2023-10" db="EMBL/GenBank/DDBJ databases">
        <title>Draft genome sequence of Xylaria bambusicola isolate GMP-LS, the root and basal stem rot pathogen of sugarcane in Indonesia.</title>
        <authorList>
            <person name="Selvaraj P."/>
            <person name="Muralishankar V."/>
            <person name="Muruganantham S."/>
            <person name="Sp S."/>
            <person name="Haryani S."/>
            <person name="Lau K.J.X."/>
            <person name="Naqvi N.I."/>
        </authorList>
    </citation>
    <scope>NUCLEOTIDE SEQUENCE [LARGE SCALE GENOMIC DNA]</scope>
    <source>
        <strain evidence="2">GMP-LS</strain>
    </source>
</reference>
<name>A0AAN7UBL6_9PEZI</name>
<organism evidence="2 3">
    <name type="scientific">Xylaria bambusicola</name>
    <dbReference type="NCBI Taxonomy" id="326684"/>
    <lineage>
        <taxon>Eukaryota</taxon>
        <taxon>Fungi</taxon>
        <taxon>Dikarya</taxon>
        <taxon>Ascomycota</taxon>
        <taxon>Pezizomycotina</taxon>
        <taxon>Sordariomycetes</taxon>
        <taxon>Xylariomycetidae</taxon>
        <taxon>Xylariales</taxon>
        <taxon>Xylariaceae</taxon>
        <taxon>Xylaria</taxon>
    </lineage>
</organism>
<feature type="region of interest" description="Disordered" evidence="1">
    <location>
        <begin position="253"/>
        <end position="302"/>
    </location>
</feature>
<evidence type="ECO:0000313" key="2">
    <source>
        <dbReference type="EMBL" id="KAK5624402.1"/>
    </source>
</evidence>
<feature type="compositionally biased region" description="Low complexity" evidence="1">
    <location>
        <begin position="272"/>
        <end position="286"/>
    </location>
</feature>
<keyword evidence="3" id="KW-1185">Reference proteome</keyword>
<proteinExistence type="predicted"/>
<dbReference type="AlphaFoldDB" id="A0AAN7UBL6"/>
<protein>
    <submittedName>
        <fullName evidence="2">Uncharacterized protein</fullName>
    </submittedName>
</protein>
<comment type="caution">
    <text evidence="2">The sequence shown here is derived from an EMBL/GenBank/DDBJ whole genome shotgun (WGS) entry which is preliminary data.</text>
</comment>
<dbReference type="EMBL" id="JAWHQM010000001">
    <property type="protein sequence ID" value="KAK5624402.1"/>
    <property type="molecule type" value="Genomic_DNA"/>
</dbReference>
<sequence>MRGQGAHSGVFTHSYCTCTLSIVPNNKHKGPFPAQVLSVSVSNTTRFPCDDLTIELHHHSYNVLPQSGQLFMRTSKHNNVLLQIQRHTCLFAPANGTCRCSISLQPQGTLPPSGWGHWSNAVVMPQMSGYMGSPLYQGFNNTFRRNTPVPGPMRFNAQVCNMSDHDLRDRASARPVSAVGATMSNPRPLIPASSIPGVAKPASWDEYESNMPCMSGAVLLDTNIIEGPDICHRHLANHVCSIGGRTDQAYVQSDEAEDDDDSNNNENEDTSELMSESSSETNSALSHTADDGNSDAMDMENGSDGVIDLQAIADHNNPVGALSRGIDIHNSLRIDKSTGKFHLGSQWQPPSADAARMNAGPEFGTASTRTMSSYRYRRGDMMEAQDESGVDSHLLANRMGAIHLEDMDQVLCDTPPSSRFDDNAACYTETSPNRTGLMHRLPPMPVDLSMSGACRPGPSFRYKK</sequence>